<evidence type="ECO:0000259" key="3">
    <source>
        <dbReference type="PROSITE" id="PS50994"/>
    </source>
</evidence>
<organism evidence="4 5">
    <name type="scientific">Microbispora hainanensis</name>
    <dbReference type="NCBI Taxonomy" id="568844"/>
    <lineage>
        <taxon>Bacteria</taxon>
        <taxon>Bacillati</taxon>
        <taxon>Actinomycetota</taxon>
        <taxon>Actinomycetes</taxon>
        <taxon>Streptosporangiales</taxon>
        <taxon>Streptosporangiaceae</taxon>
        <taxon>Microbispora</taxon>
    </lineage>
</organism>
<evidence type="ECO:0000256" key="1">
    <source>
        <dbReference type="ARBA" id="ARBA00002286"/>
    </source>
</evidence>
<protein>
    <submittedName>
        <fullName evidence="4">IS3 family transposase</fullName>
    </submittedName>
</protein>
<dbReference type="NCBIfam" id="NF033516">
    <property type="entry name" value="transpos_IS3"/>
    <property type="match status" value="1"/>
</dbReference>
<dbReference type="Pfam" id="PF01527">
    <property type="entry name" value="HTH_Tnp_1"/>
    <property type="match status" value="1"/>
</dbReference>
<feature type="compositionally biased region" description="Low complexity" evidence="2">
    <location>
        <begin position="53"/>
        <end position="67"/>
    </location>
</feature>
<feature type="region of interest" description="Disordered" evidence="2">
    <location>
        <begin position="53"/>
        <end position="77"/>
    </location>
</feature>
<feature type="domain" description="Integrase catalytic" evidence="3">
    <location>
        <begin position="232"/>
        <end position="397"/>
    </location>
</feature>
<dbReference type="Pfam" id="PF13333">
    <property type="entry name" value="rve_2"/>
    <property type="match status" value="1"/>
</dbReference>
<dbReference type="Pfam" id="PF00665">
    <property type="entry name" value="rve"/>
    <property type="match status" value="1"/>
</dbReference>
<gene>
    <name evidence="4" type="ORF">OG913_03820</name>
</gene>
<dbReference type="PROSITE" id="PS50994">
    <property type="entry name" value="INTEGRASE"/>
    <property type="match status" value="1"/>
</dbReference>
<dbReference type="Gene3D" id="3.30.420.10">
    <property type="entry name" value="Ribonuclease H-like superfamily/Ribonuclease H"/>
    <property type="match status" value="1"/>
</dbReference>
<dbReference type="InterPro" id="IPR002514">
    <property type="entry name" value="Transposase_8"/>
</dbReference>
<dbReference type="Pfam" id="PF13276">
    <property type="entry name" value="HTH_21"/>
    <property type="match status" value="1"/>
</dbReference>
<dbReference type="InterPro" id="IPR009057">
    <property type="entry name" value="Homeodomain-like_sf"/>
</dbReference>
<dbReference type="InterPro" id="IPR048020">
    <property type="entry name" value="Transpos_IS3"/>
</dbReference>
<evidence type="ECO:0000256" key="2">
    <source>
        <dbReference type="SAM" id="MobiDB-lite"/>
    </source>
</evidence>
<dbReference type="PANTHER" id="PTHR46889">
    <property type="entry name" value="TRANSPOSASE INSF FOR INSERTION SEQUENCE IS3B-RELATED"/>
    <property type="match status" value="1"/>
</dbReference>
<proteinExistence type="predicted"/>
<dbReference type="InterPro" id="IPR025948">
    <property type="entry name" value="HTH-like_dom"/>
</dbReference>
<reference evidence="4" key="1">
    <citation type="submission" date="2022-10" db="EMBL/GenBank/DDBJ databases">
        <title>The complete genomes of actinobacterial strains from the NBC collection.</title>
        <authorList>
            <person name="Joergensen T.S."/>
            <person name="Alvarez Arevalo M."/>
            <person name="Sterndorff E.B."/>
            <person name="Faurdal D."/>
            <person name="Vuksanovic O."/>
            <person name="Mourched A.-S."/>
            <person name="Charusanti P."/>
            <person name="Shaw S."/>
            <person name="Blin K."/>
            <person name="Weber T."/>
        </authorList>
    </citation>
    <scope>NUCLEOTIDE SEQUENCE</scope>
    <source>
        <strain evidence="4">NBC_00254</strain>
    </source>
</reference>
<dbReference type="InterPro" id="IPR036397">
    <property type="entry name" value="RNaseH_sf"/>
</dbReference>
<evidence type="ECO:0000313" key="5">
    <source>
        <dbReference type="Proteomes" id="UP001432011"/>
    </source>
</evidence>
<accession>A0ABZ1T2H5</accession>
<dbReference type="EMBL" id="CP108085">
    <property type="protein sequence ID" value="WUP79106.1"/>
    <property type="molecule type" value="Genomic_DNA"/>
</dbReference>
<keyword evidence="5" id="KW-1185">Reference proteome</keyword>
<dbReference type="InterPro" id="IPR012337">
    <property type="entry name" value="RNaseH-like_sf"/>
</dbReference>
<sequence length="403" mass="44429">MVMKVYPPEFKADAVALYLSDPARTITSVARDLGISRETLRLWVRQAQAAGTAPAKARPVPKRAGAPLPSGDVEEENKQLKARIRELELERDILRRAAKYFAGGDQLVSRFQFVADHASAFGVKRLCRVLAVSRSGYYRWRSAAPGRAARAAADAELADRIKTIHAEFDRTYGSPRITAELRQDGARVNHKRVERVMRDHGIVGLHLRKKVRTTVPQPAAQTVPDLLKRDFTAAGPNQRYVGDITYLPLAEGRFLYLATVIDLHSRRLAGWSIADHMRTTLVADALRAAAATRAGTLTGTIFHSDHGAQYSSAEFAAVCRGLGVRQSMGAVGTSADNALAEALNAMLKRETLQGARCWPSARAARLAVFAWITRYNTRRRHSSLGYLSPIDYEQHPDKVLIAA</sequence>
<name>A0ABZ1T2H5_9ACTN</name>
<dbReference type="InterPro" id="IPR001584">
    <property type="entry name" value="Integrase_cat-core"/>
</dbReference>
<evidence type="ECO:0000313" key="4">
    <source>
        <dbReference type="EMBL" id="WUP79106.1"/>
    </source>
</evidence>
<dbReference type="SUPFAM" id="SSF46689">
    <property type="entry name" value="Homeodomain-like"/>
    <property type="match status" value="1"/>
</dbReference>
<dbReference type="PANTHER" id="PTHR46889:SF4">
    <property type="entry name" value="TRANSPOSASE INSO FOR INSERTION SEQUENCE ELEMENT IS911B-RELATED"/>
    <property type="match status" value="1"/>
</dbReference>
<dbReference type="InterPro" id="IPR050900">
    <property type="entry name" value="Transposase_IS3/IS150/IS904"/>
</dbReference>
<comment type="function">
    <text evidence="1">Involved in the transposition of the insertion sequence.</text>
</comment>
<dbReference type="RefSeq" id="WP_328710872.1">
    <property type="nucleotide sequence ID" value="NZ_CP108085.1"/>
</dbReference>
<dbReference type="Gene3D" id="1.10.10.60">
    <property type="entry name" value="Homeodomain-like"/>
    <property type="match status" value="1"/>
</dbReference>
<dbReference type="SUPFAM" id="SSF53098">
    <property type="entry name" value="Ribonuclease H-like"/>
    <property type="match status" value="1"/>
</dbReference>
<dbReference type="Proteomes" id="UP001432011">
    <property type="component" value="Chromosome"/>
</dbReference>